<sequence>MESIDLEDDVYERLRRSKRNDETVSDVVDRLCDESSRDWRDGFGTLSESDAAELERIVTGLRDGRPEN</sequence>
<dbReference type="KEGG" id="naj:B1756_05650"/>
<protein>
    <recommendedName>
        <fullName evidence="4">Antitoxin</fullName>
    </recommendedName>
</protein>
<reference evidence="3" key="1">
    <citation type="submission" date="2017-02" db="EMBL/GenBank/DDBJ databases">
        <title>Natronthermophilus aegyptiacus gen. nov.,sp. nov., an aerobic, extremely halophilic alkalithermophilic archaeon isolated from the athalassohaline Wadi An Natrun, Egypt.</title>
        <authorList>
            <person name="Zhao B."/>
        </authorList>
    </citation>
    <scope>NUCLEOTIDE SEQUENCE [LARGE SCALE GENOMIC DNA]</scope>
    <source>
        <strain evidence="3">JW/NM-HA 15</strain>
    </source>
</reference>
<dbReference type="InterPro" id="IPR003847">
    <property type="entry name" value="Put_antitoxin"/>
</dbReference>
<dbReference type="GeneID" id="32893542"/>
<evidence type="ECO:0008006" key="4">
    <source>
        <dbReference type="Google" id="ProtNLM"/>
    </source>
</evidence>
<gene>
    <name evidence="2" type="ORF">B1756_05650</name>
</gene>
<dbReference type="Pfam" id="PF02697">
    <property type="entry name" value="VAPB_antitox"/>
    <property type="match status" value="1"/>
</dbReference>
<name>A0A2Z2HQ78_9EURY</name>
<evidence type="ECO:0000313" key="2">
    <source>
        <dbReference type="EMBL" id="ARS89280.1"/>
    </source>
</evidence>
<evidence type="ECO:0000313" key="3">
    <source>
        <dbReference type="Proteomes" id="UP000250088"/>
    </source>
</evidence>
<dbReference type="AlphaFoldDB" id="A0A2Z2HQ78"/>
<dbReference type="OrthoDB" id="9187at2157"/>
<organism evidence="2 3">
    <name type="scientific">Natrarchaeobaculum aegyptiacum</name>
    <dbReference type="NCBI Taxonomy" id="745377"/>
    <lineage>
        <taxon>Archaea</taxon>
        <taxon>Methanobacteriati</taxon>
        <taxon>Methanobacteriota</taxon>
        <taxon>Stenosarchaea group</taxon>
        <taxon>Halobacteria</taxon>
        <taxon>Halobacteriales</taxon>
        <taxon>Natrialbaceae</taxon>
        <taxon>Natrarchaeobaculum</taxon>
    </lineage>
</organism>
<accession>A0A2Z2HQ78</accession>
<proteinExistence type="predicted"/>
<keyword evidence="3" id="KW-1185">Reference proteome</keyword>
<evidence type="ECO:0000256" key="1">
    <source>
        <dbReference type="ARBA" id="ARBA00022649"/>
    </source>
</evidence>
<dbReference type="Proteomes" id="UP000250088">
    <property type="component" value="Chromosome"/>
</dbReference>
<keyword evidence="1" id="KW-1277">Toxin-antitoxin system</keyword>
<dbReference type="EMBL" id="CP019893">
    <property type="protein sequence ID" value="ARS89280.1"/>
    <property type="molecule type" value="Genomic_DNA"/>
</dbReference>
<dbReference type="RefSeq" id="WP_086887663.1">
    <property type="nucleotide sequence ID" value="NZ_CP019893.1"/>
</dbReference>